<evidence type="ECO:0000313" key="3">
    <source>
        <dbReference type="EMBL" id="EQC31826.1"/>
    </source>
</evidence>
<dbReference type="InParanoid" id="T0QAX8"/>
<dbReference type="InterPro" id="IPR015424">
    <property type="entry name" value="PyrdxlP-dep_Trfase"/>
</dbReference>
<dbReference type="InterPro" id="IPR000192">
    <property type="entry name" value="Aminotrans_V_dom"/>
</dbReference>
<dbReference type="Gene3D" id="3.40.50.620">
    <property type="entry name" value="HUPs"/>
    <property type="match status" value="1"/>
</dbReference>
<dbReference type="AlphaFoldDB" id="T0QAX8"/>
<dbReference type="RefSeq" id="XP_008614833.1">
    <property type="nucleotide sequence ID" value="XM_008616611.1"/>
</dbReference>
<proteinExistence type="predicted"/>
<dbReference type="eggNOG" id="KOG2840">
    <property type="taxonomic scope" value="Eukaryota"/>
</dbReference>
<dbReference type="Gene3D" id="3.90.1150.10">
    <property type="entry name" value="Aspartate Aminotransferase, domain 1"/>
    <property type="match status" value="1"/>
</dbReference>
<dbReference type="VEuPathDB" id="FungiDB:SDRG_10614"/>
<sequence length="990" mass="108710">MRGMANIRILPTPALTMSAERTFCDELEEDLTVVANESEQASDILKGDALLHSMRSSLVGHWAPFDTPYGPKPLVYADFTASGRSLACIEDYMQAEVLPLYGNTHTTTSITGLQSTCFRHETRQIVAQCVNAKITGRGAEDVVLFTGSGSTAAINKLVQLLGLHVPLSSDQARPVVFVGPFEHHSNLLPWRESAADVVQIPENANGYADMDVLSAKLLEYADRPLKIGSFSAASNLTGQLSDVDAITVLLHMHGALAFWDYAACAPYVTMDMNPVLVGDQRPFAYKDGIFFSGHKFLGGPGSPGVLVLKKRLLGNPVPSAPGGGTVFYVTEDDHRYLSNRAEREEGGTPDTLGSIRLGLALEVKHRIGLPLIQAREDAHVQRVLATLSQYQNIVLLGHDDVAPSRLPIFSFLLTAGDRFLHYNFVCALLNDLFGVQSRGGCQCAGPYGQRLLGVSKEHQRALEAALIDKTEVLRPGFSRVSFPFILSDDDVDYILKAIAFVATHGWKFLPQYKFNHKTGEWKHKSRFTKFPTRKWLSKAPFLSGASTPSPPSVIVPSTDALFAEAERLAGLAPSEASGTAASHGSMLDPSKESLRWFIYPSEVLGALATGTELPHRASPLGPLQPQAYRARTHLVAVTETAPPATMATSCATGACFVCPIAPKTEKYPRRSNNASAANPHESLASTIAATGKIADQVAKTTLFPTPPQKVMRLVGQALMQWGMINDGDRLILGVSGGKDSLSLLHILLTLQKRAPIRFELACATVDPQTPSFDPSPLKEYMKTLNVPYFYLSENIVERAMCEMNGDSLCAYCSRMKRGLLYTCCRKNGYNKLVLGQHLDDLAESFFMSAMYNGQVRTMKAKYWNDTKDIEIIRPLAYVREEALKDFAYAARLPVINENCPACFEEPKERERVKKMLFKEESLNPEMYNSFRRALLPLMDNDVYPVMNDVRARIDSQKKFKSNVVKSTKAIAKEQAIAAAEPKPEPPADAN</sequence>
<dbReference type="Proteomes" id="UP000030762">
    <property type="component" value="Unassembled WGS sequence"/>
</dbReference>
<feature type="domain" description="Aminotransferase class V" evidence="1">
    <location>
        <begin position="75"/>
        <end position="493"/>
    </location>
</feature>
<keyword evidence="4" id="KW-1185">Reference proteome</keyword>
<name>T0QAX8_SAPDV</name>
<feature type="domain" description="tRNA(Ile)-lysidine/2-thiocytidine synthase N-terminal" evidence="2">
    <location>
        <begin position="730"/>
        <end position="894"/>
    </location>
</feature>
<dbReference type="InterPro" id="IPR014729">
    <property type="entry name" value="Rossmann-like_a/b/a_fold"/>
</dbReference>
<dbReference type="Pfam" id="PF00266">
    <property type="entry name" value="Aminotran_5"/>
    <property type="match status" value="1"/>
</dbReference>
<dbReference type="OrthoDB" id="420046at2759"/>
<dbReference type="OMA" id="CATVDPQ"/>
<dbReference type="InterPro" id="IPR011063">
    <property type="entry name" value="TilS/TtcA_N"/>
</dbReference>
<dbReference type="STRING" id="1156394.T0QAX8"/>
<gene>
    <name evidence="3" type="ORF">SDRG_10614</name>
</gene>
<dbReference type="PANTHER" id="PTHR43686">
    <property type="entry name" value="SULFURTRANSFERASE-RELATED"/>
    <property type="match status" value="1"/>
</dbReference>
<dbReference type="GeneID" id="19951341"/>
<dbReference type="InterPro" id="IPR015421">
    <property type="entry name" value="PyrdxlP-dep_Trfase_major"/>
</dbReference>
<evidence type="ECO:0008006" key="5">
    <source>
        <dbReference type="Google" id="ProtNLM"/>
    </source>
</evidence>
<evidence type="ECO:0000313" key="4">
    <source>
        <dbReference type="Proteomes" id="UP000030762"/>
    </source>
</evidence>
<organism evidence="3 4">
    <name type="scientific">Saprolegnia diclina (strain VS20)</name>
    <dbReference type="NCBI Taxonomy" id="1156394"/>
    <lineage>
        <taxon>Eukaryota</taxon>
        <taxon>Sar</taxon>
        <taxon>Stramenopiles</taxon>
        <taxon>Oomycota</taxon>
        <taxon>Saprolegniomycetes</taxon>
        <taxon>Saprolegniales</taxon>
        <taxon>Saprolegniaceae</taxon>
        <taxon>Saprolegnia</taxon>
    </lineage>
</organism>
<dbReference type="Pfam" id="PF01171">
    <property type="entry name" value="ATP_bind_3"/>
    <property type="match status" value="1"/>
</dbReference>
<reference evidence="3 4" key="1">
    <citation type="submission" date="2012-04" db="EMBL/GenBank/DDBJ databases">
        <title>The Genome Sequence of Saprolegnia declina VS20.</title>
        <authorList>
            <consortium name="The Broad Institute Genome Sequencing Platform"/>
            <person name="Russ C."/>
            <person name="Nusbaum C."/>
            <person name="Tyler B."/>
            <person name="van West P."/>
            <person name="Dieguez-Uribeondo J."/>
            <person name="de Bruijn I."/>
            <person name="Tripathy S."/>
            <person name="Jiang R."/>
            <person name="Young S.K."/>
            <person name="Zeng Q."/>
            <person name="Gargeya S."/>
            <person name="Fitzgerald M."/>
            <person name="Haas B."/>
            <person name="Abouelleil A."/>
            <person name="Alvarado L."/>
            <person name="Arachchi H.M."/>
            <person name="Berlin A."/>
            <person name="Chapman S.B."/>
            <person name="Goldberg J."/>
            <person name="Griggs A."/>
            <person name="Gujja S."/>
            <person name="Hansen M."/>
            <person name="Howarth C."/>
            <person name="Imamovic A."/>
            <person name="Larimer J."/>
            <person name="McCowen C."/>
            <person name="Montmayeur A."/>
            <person name="Murphy C."/>
            <person name="Neiman D."/>
            <person name="Pearson M."/>
            <person name="Priest M."/>
            <person name="Roberts A."/>
            <person name="Saif S."/>
            <person name="Shea T."/>
            <person name="Sisk P."/>
            <person name="Sykes S."/>
            <person name="Wortman J."/>
            <person name="Nusbaum C."/>
            <person name="Birren B."/>
        </authorList>
    </citation>
    <scope>NUCLEOTIDE SEQUENCE [LARGE SCALE GENOMIC DNA]</scope>
    <source>
        <strain evidence="3 4">VS20</strain>
    </source>
</reference>
<dbReference type="PANTHER" id="PTHR43686:SF1">
    <property type="entry name" value="AMINOTRAN_5 DOMAIN-CONTAINING PROTEIN"/>
    <property type="match status" value="1"/>
</dbReference>
<dbReference type="InterPro" id="IPR015422">
    <property type="entry name" value="PyrdxlP-dep_Trfase_small"/>
</dbReference>
<dbReference type="SUPFAM" id="SSF53383">
    <property type="entry name" value="PLP-dependent transferases"/>
    <property type="match status" value="1"/>
</dbReference>
<dbReference type="CDD" id="cd24138">
    <property type="entry name" value="TtcA-like"/>
    <property type="match status" value="1"/>
</dbReference>
<evidence type="ECO:0000259" key="2">
    <source>
        <dbReference type="Pfam" id="PF01171"/>
    </source>
</evidence>
<accession>T0QAX8</accession>
<dbReference type="Gene3D" id="3.40.640.10">
    <property type="entry name" value="Type I PLP-dependent aspartate aminotransferase-like (Major domain)"/>
    <property type="match status" value="1"/>
</dbReference>
<protein>
    <recommendedName>
        <fullName evidence="5">Aminotransferase class V domain-containing protein</fullName>
    </recommendedName>
</protein>
<dbReference type="EMBL" id="JH767167">
    <property type="protein sequence ID" value="EQC31826.1"/>
    <property type="molecule type" value="Genomic_DNA"/>
</dbReference>
<evidence type="ECO:0000259" key="1">
    <source>
        <dbReference type="Pfam" id="PF00266"/>
    </source>
</evidence>
<dbReference type="SUPFAM" id="SSF52402">
    <property type="entry name" value="Adenine nucleotide alpha hydrolases-like"/>
    <property type="match status" value="1"/>
</dbReference>